<proteinExistence type="predicted"/>
<dbReference type="Proteomes" id="UP000738431">
    <property type="component" value="Chromosome"/>
</dbReference>
<dbReference type="Pfam" id="PF06271">
    <property type="entry name" value="RDD"/>
    <property type="match status" value="1"/>
</dbReference>
<evidence type="ECO:0000259" key="6">
    <source>
        <dbReference type="Pfam" id="PF06271"/>
    </source>
</evidence>
<feature type="transmembrane region" description="Helical" evidence="5">
    <location>
        <begin position="34"/>
        <end position="58"/>
    </location>
</feature>
<protein>
    <submittedName>
        <fullName evidence="7">RDD family protein</fullName>
    </submittedName>
</protein>
<keyword evidence="2 5" id="KW-0812">Transmembrane</keyword>
<evidence type="ECO:0000256" key="2">
    <source>
        <dbReference type="ARBA" id="ARBA00022692"/>
    </source>
</evidence>
<evidence type="ECO:0000256" key="4">
    <source>
        <dbReference type="ARBA" id="ARBA00023136"/>
    </source>
</evidence>
<keyword evidence="8" id="KW-1185">Reference proteome</keyword>
<accession>A0ABZ1C7U4</accession>
<feature type="domain" description="RDD" evidence="6">
    <location>
        <begin position="28"/>
        <end position="154"/>
    </location>
</feature>
<comment type="subcellular location">
    <subcellularLocation>
        <location evidence="1">Membrane</location>
        <topology evidence="1">Multi-pass membrane protein</topology>
    </subcellularLocation>
</comment>
<dbReference type="PANTHER" id="PTHR38480:SF1">
    <property type="entry name" value="SLR0254 PROTEIN"/>
    <property type="match status" value="1"/>
</dbReference>
<keyword evidence="4 5" id="KW-0472">Membrane</keyword>
<name>A0ABZ1C7U4_9BACT</name>
<gene>
    <name evidence="7" type="ORF">K1X11_017470</name>
</gene>
<dbReference type="InterPro" id="IPR010432">
    <property type="entry name" value="RDD"/>
</dbReference>
<organism evidence="7 8">
    <name type="scientific">Actomonas aquatica</name>
    <dbReference type="NCBI Taxonomy" id="2866162"/>
    <lineage>
        <taxon>Bacteria</taxon>
        <taxon>Pseudomonadati</taxon>
        <taxon>Verrucomicrobiota</taxon>
        <taxon>Opitutia</taxon>
        <taxon>Opitutales</taxon>
        <taxon>Opitutaceae</taxon>
        <taxon>Actomonas</taxon>
    </lineage>
</organism>
<sequence length="257" mass="28250">MTGAAPVARMAEMRLRTPEGVSFSLRLASPLLRMVALLIDWGVVTVAWGLVAIVMGLLELLAGDFARGATVVLYFLLSQGYRVFTEWAWRGQTLGKRLMKLRVVDARGLRLTLSQVLLRNILRFVDALPGAYAVGGVAALLSARGQRLGDLVAGTLVVWEQTEPSPDLGLLGDNKYNSLRGHAPVVARLRQAVSAKEARVAWQALRRREQLEDRARLALFGELAAHFRAVTKFPPETVDGLSDEQFVRNVVDVLLVK</sequence>
<evidence type="ECO:0000256" key="5">
    <source>
        <dbReference type="SAM" id="Phobius"/>
    </source>
</evidence>
<keyword evidence="3 5" id="KW-1133">Transmembrane helix</keyword>
<evidence type="ECO:0000313" key="8">
    <source>
        <dbReference type="Proteomes" id="UP000738431"/>
    </source>
</evidence>
<dbReference type="EMBL" id="CP139781">
    <property type="protein sequence ID" value="WRQ86604.1"/>
    <property type="molecule type" value="Genomic_DNA"/>
</dbReference>
<dbReference type="PANTHER" id="PTHR38480">
    <property type="entry name" value="SLR0254 PROTEIN"/>
    <property type="match status" value="1"/>
</dbReference>
<evidence type="ECO:0000256" key="3">
    <source>
        <dbReference type="ARBA" id="ARBA00022989"/>
    </source>
</evidence>
<evidence type="ECO:0000256" key="1">
    <source>
        <dbReference type="ARBA" id="ARBA00004141"/>
    </source>
</evidence>
<dbReference type="RefSeq" id="WP_225919715.1">
    <property type="nucleotide sequence ID" value="NZ_CP139781.1"/>
</dbReference>
<evidence type="ECO:0000313" key="7">
    <source>
        <dbReference type="EMBL" id="WRQ86604.1"/>
    </source>
</evidence>
<reference evidence="7 8" key="1">
    <citation type="submission" date="2023-12" db="EMBL/GenBank/DDBJ databases">
        <title>Description of an unclassified Opitutus bacterium of Verrucomicrobiota.</title>
        <authorList>
            <person name="Zhang D.-F."/>
        </authorList>
    </citation>
    <scope>NUCLEOTIDE SEQUENCE [LARGE SCALE GENOMIC DNA]</scope>
    <source>
        <strain evidence="7 8">WL0086</strain>
    </source>
</reference>